<evidence type="ECO:0000256" key="1">
    <source>
        <dbReference type="SAM" id="SignalP"/>
    </source>
</evidence>
<dbReference type="Gene3D" id="3.40.630.10">
    <property type="entry name" value="Zn peptidases"/>
    <property type="match status" value="1"/>
</dbReference>
<dbReference type="GO" id="GO:0008235">
    <property type="term" value="F:metalloexopeptidase activity"/>
    <property type="evidence" value="ECO:0007669"/>
    <property type="project" value="InterPro"/>
</dbReference>
<keyword evidence="4" id="KW-1185">Reference proteome</keyword>
<proteinExistence type="predicted"/>
<keyword evidence="1" id="KW-0732">Signal</keyword>
<protein>
    <submittedName>
        <fullName evidence="3">Peptidase M28</fullName>
    </submittedName>
</protein>
<dbReference type="PANTHER" id="PTHR12147:SF26">
    <property type="entry name" value="PEPTIDASE M28 DOMAIN-CONTAINING PROTEIN"/>
    <property type="match status" value="1"/>
</dbReference>
<organism evidence="3 4">
    <name type="scientific">Adhaeribacter arboris</name>
    <dbReference type="NCBI Taxonomy" id="2072846"/>
    <lineage>
        <taxon>Bacteria</taxon>
        <taxon>Pseudomonadati</taxon>
        <taxon>Bacteroidota</taxon>
        <taxon>Cytophagia</taxon>
        <taxon>Cytophagales</taxon>
        <taxon>Hymenobacteraceae</taxon>
        <taxon>Adhaeribacter</taxon>
    </lineage>
</organism>
<dbReference type="InterPro" id="IPR045175">
    <property type="entry name" value="M28_fam"/>
</dbReference>
<dbReference type="InterPro" id="IPR007484">
    <property type="entry name" value="Peptidase_M28"/>
</dbReference>
<gene>
    <name evidence="3" type="ORF">AHMF7605_08820</name>
</gene>
<dbReference type="SUPFAM" id="SSF53187">
    <property type="entry name" value="Zn-dependent exopeptidases"/>
    <property type="match status" value="1"/>
</dbReference>
<feature type="domain" description="Peptidase M28" evidence="2">
    <location>
        <begin position="213"/>
        <end position="416"/>
    </location>
</feature>
<dbReference type="Proteomes" id="UP000240357">
    <property type="component" value="Unassembled WGS sequence"/>
</dbReference>
<dbReference type="Pfam" id="PF04389">
    <property type="entry name" value="Peptidase_M28"/>
    <property type="match status" value="1"/>
</dbReference>
<dbReference type="PANTHER" id="PTHR12147">
    <property type="entry name" value="METALLOPEPTIDASE M28 FAMILY MEMBER"/>
    <property type="match status" value="1"/>
</dbReference>
<sequence length="434" mass="47802">MIFRTKHFILTCTITITLMGQLFAQTPINASEVTRIVKTLSADNMRGRKALTPDIDKAAAFISTEFKKAGLQIFPGLKSFEQPFAAYEVNSGSSTVLLDGKTLPEQAVFIRTGAKKVEWNQNSSQVKNTTSIEASDNLIQKFQETLTSRKSGLILIDTAHAELFKRYKNYMSRNNIQLGLDSTTLVFALTSIKNPQTVQVSAQNSITEKALKNIVGYLPGTSRKNEYVIFSAHYDHIGILDPVNGDSIANGADDDATGTTAVITLANYFKKQKNNARSLIFVAFTAEEIGGYGAQYFSKQLIPEQVTAMFNIEMIGKESQFGKNAGFITGFDKSDFGKILQKNLAGSNYSFQPDPYIKENLFYRSDNATLARLGVPAHSLSTDKIDTDKLYHSVDDEFASLDIANMTNIIKAIAQAARSIIAGQDTPTRIQSEK</sequence>
<evidence type="ECO:0000259" key="2">
    <source>
        <dbReference type="Pfam" id="PF04389"/>
    </source>
</evidence>
<feature type="signal peptide" evidence="1">
    <location>
        <begin position="1"/>
        <end position="24"/>
    </location>
</feature>
<dbReference type="GO" id="GO:0006508">
    <property type="term" value="P:proteolysis"/>
    <property type="evidence" value="ECO:0007669"/>
    <property type="project" value="InterPro"/>
</dbReference>
<name>A0A2T2YDP1_9BACT</name>
<feature type="chain" id="PRO_5015488614" evidence="1">
    <location>
        <begin position="25"/>
        <end position="434"/>
    </location>
</feature>
<comment type="caution">
    <text evidence="3">The sequence shown here is derived from an EMBL/GenBank/DDBJ whole genome shotgun (WGS) entry which is preliminary data.</text>
</comment>
<dbReference type="OrthoDB" id="844214at2"/>
<evidence type="ECO:0000313" key="4">
    <source>
        <dbReference type="Proteomes" id="UP000240357"/>
    </source>
</evidence>
<reference evidence="3 4" key="1">
    <citation type="submission" date="2018-03" db="EMBL/GenBank/DDBJ databases">
        <title>Adhaeribacter sp. HMF7605 Genome sequencing and assembly.</title>
        <authorList>
            <person name="Kang H."/>
            <person name="Kang J."/>
            <person name="Cha I."/>
            <person name="Kim H."/>
            <person name="Joh K."/>
        </authorList>
    </citation>
    <scope>NUCLEOTIDE SEQUENCE [LARGE SCALE GENOMIC DNA]</scope>
    <source>
        <strain evidence="3 4">HMF7605</strain>
    </source>
</reference>
<dbReference type="AlphaFoldDB" id="A0A2T2YDP1"/>
<accession>A0A2T2YDP1</accession>
<dbReference type="EMBL" id="PYFT01000001">
    <property type="protein sequence ID" value="PSR53621.1"/>
    <property type="molecule type" value="Genomic_DNA"/>
</dbReference>
<dbReference type="RefSeq" id="WP_106928431.1">
    <property type="nucleotide sequence ID" value="NZ_PYFT01000001.1"/>
</dbReference>
<evidence type="ECO:0000313" key="3">
    <source>
        <dbReference type="EMBL" id="PSR53621.1"/>
    </source>
</evidence>